<feature type="transmembrane region" description="Helical" evidence="6">
    <location>
        <begin position="123"/>
        <end position="142"/>
    </location>
</feature>
<proteinExistence type="predicted"/>
<evidence type="ECO:0000313" key="7">
    <source>
        <dbReference type="EMBL" id="SBW12762.1"/>
    </source>
</evidence>
<dbReference type="GO" id="GO:0015658">
    <property type="term" value="F:branched-chain amino acid transmembrane transporter activity"/>
    <property type="evidence" value="ECO:0007669"/>
    <property type="project" value="InterPro"/>
</dbReference>
<feature type="transmembrane region" description="Helical" evidence="6">
    <location>
        <begin position="260"/>
        <end position="283"/>
    </location>
</feature>
<evidence type="ECO:0000256" key="5">
    <source>
        <dbReference type="ARBA" id="ARBA00023136"/>
    </source>
</evidence>
<dbReference type="PANTHER" id="PTHR30482">
    <property type="entry name" value="HIGH-AFFINITY BRANCHED-CHAIN AMINO ACID TRANSPORT SYSTEM PERMEASE"/>
    <property type="match status" value="1"/>
</dbReference>
<accession>A0A212KM97</accession>
<feature type="transmembrane region" description="Helical" evidence="6">
    <location>
        <begin position="93"/>
        <end position="114"/>
    </location>
</feature>
<dbReference type="AlphaFoldDB" id="A0A212KM97"/>
<dbReference type="InterPro" id="IPR001851">
    <property type="entry name" value="ABC_transp_permease"/>
</dbReference>
<dbReference type="EMBL" id="FLUO01000003">
    <property type="protein sequence ID" value="SBW12762.1"/>
    <property type="molecule type" value="Genomic_DNA"/>
</dbReference>
<dbReference type="Pfam" id="PF02653">
    <property type="entry name" value="BPD_transp_2"/>
    <property type="match status" value="1"/>
</dbReference>
<dbReference type="PANTHER" id="PTHR30482:SF10">
    <property type="entry name" value="HIGH-AFFINITY BRANCHED-CHAIN AMINO ACID TRANSPORT PROTEIN BRAE"/>
    <property type="match status" value="1"/>
</dbReference>
<feature type="transmembrane region" description="Helical" evidence="6">
    <location>
        <begin position="172"/>
        <end position="190"/>
    </location>
</feature>
<evidence type="ECO:0000256" key="4">
    <source>
        <dbReference type="ARBA" id="ARBA00022989"/>
    </source>
</evidence>
<feature type="transmembrane region" description="Helical" evidence="6">
    <location>
        <begin position="18"/>
        <end position="35"/>
    </location>
</feature>
<evidence type="ECO:0000256" key="1">
    <source>
        <dbReference type="ARBA" id="ARBA00004651"/>
    </source>
</evidence>
<keyword evidence="5 6" id="KW-0472">Membrane</keyword>
<keyword evidence="3 6" id="KW-0812">Transmembrane</keyword>
<comment type="subcellular location">
    <subcellularLocation>
        <location evidence="1">Cell membrane</location>
        <topology evidence="1">Multi-pass membrane protein</topology>
    </subcellularLocation>
</comment>
<protein>
    <submittedName>
        <fullName evidence="7">Inner-membrane translocator</fullName>
    </submittedName>
</protein>
<feature type="transmembrane region" description="Helical" evidence="6">
    <location>
        <begin position="303"/>
        <end position="328"/>
    </location>
</feature>
<feature type="transmembrane region" description="Helical" evidence="6">
    <location>
        <begin position="68"/>
        <end position="87"/>
    </location>
</feature>
<name>A0A212KM97_9PROT</name>
<reference evidence="7" key="1">
    <citation type="submission" date="2016-04" db="EMBL/GenBank/DDBJ databases">
        <authorList>
            <person name="Evans L.H."/>
            <person name="Alamgir A."/>
            <person name="Owens N."/>
            <person name="Weber N.D."/>
            <person name="Virtaneva K."/>
            <person name="Barbian K."/>
            <person name="Babar A."/>
            <person name="Rosenke K."/>
        </authorList>
    </citation>
    <scope>NUCLEOTIDE SEQUENCE</scope>
    <source>
        <strain evidence="7">86</strain>
    </source>
</reference>
<sequence>MSEALALGRRVAARPGRSAALGFALAALVLAPLGLDPQGYAIRVLTLTLLFAAMGQAWNIVGGLANQISLGHAGFFGIGAYASTILLRDFGLSPWLGMLCGMALAAAAAALLAVPTFRLKGHYFALVTLAFGEVMRVIANAWSSVTGGPVGLSVPFAPNSLWMFQFNAARPYYYICLAALVLVTLAFWRIKSGALGYRLRAIKENPDAAEVIGVDTFRAKLQAGLASAALTAGLGTVYAQFSYFFDPDTIFGVATISVRIALIAIVGGVGLTFGPIVGAFFIIPIEELANAALAGRAAGLSAFVYGAVLIAVILLKPEGLLALFADLARRWRERRR</sequence>
<dbReference type="GO" id="GO:0005886">
    <property type="term" value="C:plasma membrane"/>
    <property type="evidence" value="ECO:0007669"/>
    <property type="project" value="UniProtKB-SubCell"/>
</dbReference>
<gene>
    <name evidence="7" type="ORF">KL86APRO_30253</name>
</gene>
<dbReference type="InterPro" id="IPR043428">
    <property type="entry name" value="LivM-like"/>
</dbReference>
<evidence type="ECO:0000256" key="2">
    <source>
        <dbReference type="ARBA" id="ARBA00022475"/>
    </source>
</evidence>
<evidence type="ECO:0000256" key="6">
    <source>
        <dbReference type="SAM" id="Phobius"/>
    </source>
</evidence>
<organism evidence="7">
    <name type="scientific">uncultured Alphaproteobacteria bacterium</name>
    <dbReference type="NCBI Taxonomy" id="91750"/>
    <lineage>
        <taxon>Bacteria</taxon>
        <taxon>Pseudomonadati</taxon>
        <taxon>Pseudomonadota</taxon>
        <taxon>Alphaproteobacteria</taxon>
        <taxon>environmental samples</taxon>
    </lineage>
</organism>
<dbReference type="CDD" id="cd06581">
    <property type="entry name" value="TM_PBP1_LivM_like"/>
    <property type="match status" value="1"/>
</dbReference>
<keyword evidence="4 6" id="KW-1133">Transmembrane helix</keyword>
<feature type="transmembrane region" description="Helical" evidence="6">
    <location>
        <begin position="41"/>
        <end position="61"/>
    </location>
</feature>
<evidence type="ECO:0000256" key="3">
    <source>
        <dbReference type="ARBA" id="ARBA00022692"/>
    </source>
</evidence>
<keyword evidence="2" id="KW-1003">Cell membrane</keyword>